<protein>
    <recommendedName>
        <fullName evidence="2 4">peptidylprolyl isomerase</fullName>
        <ecNumber evidence="2 4">5.2.1.8</ecNumber>
    </recommendedName>
</protein>
<evidence type="ECO:0000256" key="1">
    <source>
        <dbReference type="ARBA" id="ARBA00000971"/>
    </source>
</evidence>
<proteinExistence type="predicted"/>
<comment type="caution">
    <text evidence="8">The sequence shown here is derived from an EMBL/GenBank/DDBJ whole genome shotgun (WGS) entry which is preliminary data.</text>
</comment>
<dbReference type="InterPro" id="IPR046357">
    <property type="entry name" value="PPIase_dom_sf"/>
</dbReference>
<evidence type="ECO:0000256" key="2">
    <source>
        <dbReference type="ARBA" id="ARBA00013194"/>
    </source>
</evidence>
<dbReference type="InterPro" id="IPR000774">
    <property type="entry name" value="PPIase_FKBP_N"/>
</dbReference>
<dbReference type="Proteomes" id="UP000839598">
    <property type="component" value="Unassembled WGS sequence"/>
</dbReference>
<dbReference type="Pfam" id="PF00254">
    <property type="entry name" value="FKBP_C"/>
    <property type="match status" value="1"/>
</dbReference>
<keyword evidence="3 4" id="KW-0697">Rotamase</keyword>
<dbReference type="EC" id="5.2.1.8" evidence="2 4"/>
<evidence type="ECO:0000256" key="6">
    <source>
        <dbReference type="SAM" id="SignalP"/>
    </source>
</evidence>
<dbReference type="InterPro" id="IPR001179">
    <property type="entry name" value="PPIase_FKBP_dom"/>
</dbReference>
<dbReference type="SUPFAM" id="SSF54534">
    <property type="entry name" value="FKBP-like"/>
    <property type="match status" value="1"/>
</dbReference>
<dbReference type="Gene3D" id="3.10.50.40">
    <property type="match status" value="1"/>
</dbReference>
<dbReference type="AlphaFoldDB" id="A0A5Y3N2X9"/>
<keyword evidence="6" id="KW-0732">Signal</keyword>
<dbReference type="EMBL" id="AAIVAV010000053">
    <property type="protein sequence ID" value="ECI4012542.1"/>
    <property type="molecule type" value="Genomic_DNA"/>
</dbReference>
<accession>A0A5Y3N2X9</accession>
<name>A0A5Y3N2X9_SALER</name>
<feature type="coiled-coil region" evidence="5">
    <location>
        <begin position="73"/>
        <end position="176"/>
    </location>
</feature>
<reference evidence="8" key="1">
    <citation type="submission" date="2018-06" db="EMBL/GenBank/DDBJ databases">
        <authorList>
            <person name="Ashton P.M."/>
            <person name="Dallman T."/>
            <person name="Nair S."/>
            <person name="De Pinna E."/>
            <person name="Peters T."/>
            <person name="Grant K."/>
        </authorList>
    </citation>
    <scope>NUCLEOTIDE SEQUENCE [LARGE SCALE GENOMIC DNA]</scope>
    <source>
        <strain evidence="8">275803</strain>
    </source>
</reference>
<feature type="domain" description="PPIase FKBP-type" evidence="7">
    <location>
        <begin position="358"/>
        <end position="444"/>
    </location>
</feature>
<keyword evidence="5" id="KW-0175">Coiled coil</keyword>
<sequence length="457" mass="49822">MQDSRINSCLIAVWLLLTMLSGLLMLMLTATQVQAAGTESDLPEVLRYAQEYTHSTGKPATPQAPETSLARKLARSELIRRQQRARIETLEKQLKVPAGELPGQTELLRLTRELNVAGEKVRALTQQLGQAQQEKVALQTQQRTDKTARTQAEGQLKTLTAQLTILTQEKAALQTQLETGKAALVQAESDLKTRAGEVAQLSAELATVKHLSGTLEKQKTELETSLTAMKAQSRPVSLSTVAQRQAYAAGVMYARDVREARDGNRMLGIHLDPAALTAGLTDALSGETLRLATDALASATQSLEKAAAQAFRTVTARQAKLAEDWLKTFRREKGTARDESGFWYRVTYEGDGEFLKPDDTVDVVVEERLPDGTVVSDMDRAGSSLRQKVVDFPPVFAAGLSRLKNHGQITLAVPPELAYGDRGYPPDVPPGAMMIYKIRVSDVIPATPAKAAGRQQK</sequence>
<dbReference type="Gene3D" id="1.10.287.460">
    <property type="entry name" value="Peptidyl-prolyl cis-trans isomerase, FKBP-type, N-terminal domain"/>
    <property type="match status" value="1"/>
</dbReference>
<evidence type="ECO:0000259" key="7">
    <source>
        <dbReference type="PROSITE" id="PS50059"/>
    </source>
</evidence>
<dbReference type="GO" id="GO:0003755">
    <property type="term" value="F:peptidyl-prolyl cis-trans isomerase activity"/>
    <property type="evidence" value="ECO:0007669"/>
    <property type="project" value="UniProtKB-KW"/>
</dbReference>
<keyword evidence="4" id="KW-0413">Isomerase</keyword>
<evidence type="ECO:0000256" key="5">
    <source>
        <dbReference type="SAM" id="Coils"/>
    </source>
</evidence>
<dbReference type="GO" id="GO:0006457">
    <property type="term" value="P:protein folding"/>
    <property type="evidence" value="ECO:0007669"/>
    <property type="project" value="InterPro"/>
</dbReference>
<evidence type="ECO:0000256" key="4">
    <source>
        <dbReference type="PROSITE-ProRule" id="PRU00277"/>
    </source>
</evidence>
<feature type="chain" id="PRO_5024912395" description="peptidylprolyl isomerase" evidence="6">
    <location>
        <begin position="36"/>
        <end position="457"/>
    </location>
</feature>
<dbReference type="Pfam" id="PF01346">
    <property type="entry name" value="FKBP_N"/>
    <property type="match status" value="1"/>
</dbReference>
<feature type="signal peptide" evidence="6">
    <location>
        <begin position="1"/>
        <end position="35"/>
    </location>
</feature>
<dbReference type="PROSITE" id="PS50059">
    <property type="entry name" value="FKBP_PPIASE"/>
    <property type="match status" value="1"/>
</dbReference>
<dbReference type="InterPro" id="IPR036944">
    <property type="entry name" value="PPIase_FKBP_N_sf"/>
</dbReference>
<evidence type="ECO:0000313" key="8">
    <source>
        <dbReference type="EMBL" id="ECI4012542.1"/>
    </source>
</evidence>
<comment type="catalytic activity">
    <reaction evidence="1 4">
        <text>[protein]-peptidylproline (omega=180) = [protein]-peptidylproline (omega=0)</text>
        <dbReference type="Rhea" id="RHEA:16237"/>
        <dbReference type="Rhea" id="RHEA-COMP:10747"/>
        <dbReference type="Rhea" id="RHEA-COMP:10748"/>
        <dbReference type="ChEBI" id="CHEBI:83833"/>
        <dbReference type="ChEBI" id="CHEBI:83834"/>
        <dbReference type="EC" id="5.2.1.8"/>
    </reaction>
</comment>
<organism evidence="8">
    <name type="scientific">Salmonella enterica subsp. salamae</name>
    <dbReference type="NCBI Taxonomy" id="59202"/>
    <lineage>
        <taxon>Bacteria</taxon>
        <taxon>Pseudomonadati</taxon>
        <taxon>Pseudomonadota</taxon>
        <taxon>Gammaproteobacteria</taxon>
        <taxon>Enterobacterales</taxon>
        <taxon>Enterobacteriaceae</taxon>
        <taxon>Salmonella</taxon>
    </lineage>
</organism>
<evidence type="ECO:0000256" key="3">
    <source>
        <dbReference type="ARBA" id="ARBA00023110"/>
    </source>
</evidence>
<gene>
    <name evidence="8" type="ORF">DN310_25420</name>
</gene>